<proteinExistence type="inferred from homology"/>
<dbReference type="Gene3D" id="1.20.1600.10">
    <property type="entry name" value="Outer membrane efflux proteins (OEP)"/>
    <property type="match status" value="1"/>
</dbReference>
<organism evidence="4 5">
    <name type="scientific">Paraburkholderia tropica</name>
    <dbReference type="NCBI Taxonomy" id="92647"/>
    <lineage>
        <taxon>Bacteria</taxon>
        <taxon>Pseudomonadati</taxon>
        <taxon>Pseudomonadota</taxon>
        <taxon>Betaproteobacteria</taxon>
        <taxon>Burkholderiales</taxon>
        <taxon>Burkholderiaceae</taxon>
        <taxon>Paraburkholderia</taxon>
    </lineage>
</organism>
<dbReference type="InterPro" id="IPR010131">
    <property type="entry name" value="MdtP/NodT-like"/>
</dbReference>
<dbReference type="EMBL" id="QJJV01000003">
    <property type="protein sequence ID" value="PXX19150.1"/>
    <property type="molecule type" value="Genomic_DNA"/>
</dbReference>
<name>A0ABX5MX66_9BURK</name>
<dbReference type="Gene3D" id="2.20.200.10">
    <property type="entry name" value="Outer membrane efflux proteins (OEP)"/>
    <property type="match status" value="1"/>
</dbReference>
<protein>
    <submittedName>
        <fullName evidence="4">NodT family efflux transporter outer membrane factor (OMF) lipoprotein</fullName>
    </submittedName>
</protein>
<dbReference type="PROSITE" id="PS51257">
    <property type="entry name" value="PROKAR_LIPOPROTEIN"/>
    <property type="match status" value="1"/>
</dbReference>
<keyword evidence="2" id="KW-0732">Signal</keyword>
<accession>A0ABX5MX66</accession>
<keyword evidence="2" id="KW-1134">Transmembrane beta strand</keyword>
<keyword evidence="2" id="KW-0472">Membrane</keyword>
<dbReference type="PANTHER" id="PTHR30203:SF33">
    <property type="entry name" value="BLR4455 PROTEIN"/>
    <property type="match status" value="1"/>
</dbReference>
<reference evidence="4 5" key="1">
    <citation type="submission" date="2018-05" db="EMBL/GenBank/DDBJ databases">
        <title>Genomic Encyclopedia of Type Strains, Phase IV (KMG-V): Genome sequencing to study the core and pangenomes of soil and plant-associated prokaryotes.</title>
        <authorList>
            <person name="Whitman W."/>
        </authorList>
    </citation>
    <scope>NUCLEOTIDE SEQUENCE [LARGE SCALE GENOMIC DNA]</scope>
    <source>
        <strain evidence="4 5">SIr-6563</strain>
    </source>
</reference>
<evidence type="ECO:0000313" key="4">
    <source>
        <dbReference type="EMBL" id="PXX19150.1"/>
    </source>
</evidence>
<keyword evidence="2 4" id="KW-0449">Lipoprotein</keyword>
<dbReference type="Pfam" id="PF02321">
    <property type="entry name" value="OEP"/>
    <property type="match status" value="2"/>
</dbReference>
<feature type="region of interest" description="Disordered" evidence="3">
    <location>
        <begin position="470"/>
        <end position="493"/>
    </location>
</feature>
<dbReference type="InterPro" id="IPR003423">
    <property type="entry name" value="OMP_efflux"/>
</dbReference>
<evidence type="ECO:0000256" key="3">
    <source>
        <dbReference type="SAM" id="MobiDB-lite"/>
    </source>
</evidence>
<evidence type="ECO:0000256" key="2">
    <source>
        <dbReference type="RuleBase" id="RU362097"/>
    </source>
</evidence>
<comment type="similarity">
    <text evidence="1 2">Belongs to the outer membrane factor (OMF) (TC 1.B.17) family.</text>
</comment>
<feature type="chain" id="PRO_5044988004" evidence="2">
    <location>
        <begin position="21"/>
        <end position="493"/>
    </location>
</feature>
<keyword evidence="2" id="KW-0564">Palmitate</keyword>
<gene>
    <name evidence="4" type="ORF">C7400_103141</name>
</gene>
<feature type="signal peptide" evidence="2">
    <location>
        <begin position="1"/>
        <end position="20"/>
    </location>
</feature>
<keyword evidence="5" id="KW-1185">Reference proteome</keyword>
<evidence type="ECO:0000256" key="1">
    <source>
        <dbReference type="ARBA" id="ARBA00007613"/>
    </source>
</evidence>
<feature type="compositionally biased region" description="Polar residues" evidence="3">
    <location>
        <begin position="473"/>
        <end position="493"/>
    </location>
</feature>
<dbReference type="Proteomes" id="UP000247515">
    <property type="component" value="Unassembled WGS sequence"/>
</dbReference>
<evidence type="ECO:0000313" key="5">
    <source>
        <dbReference type="Proteomes" id="UP000247515"/>
    </source>
</evidence>
<keyword evidence="2" id="KW-0812">Transmembrane</keyword>
<dbReference type="RefSeq" id="WP_110326303.1">
    <property type="nucleotide sequence ID" value="NZ_CAJMYH010000002.1"/>
</dbReference>
<dbReference type="PANTHER" id="PTHR30203">
    <property type="entry name" value="OUTER MEMBRANE CATION EFFLUX PROTEIN"/>
    <property type="match status" value="1"/>
</dbReference>
<comment type="subcellular location">
    <subcellularLocation>
        <location evidence="2">Cell membrane</location>
        <topology evidence="2">Lipid-anchor</topology>
    </subcellularLocation>
</comment>
<dbReference type="SUPFAM" id="SSF56954">
    <property type="entry name" value="Outer membrane efflux proteins (OEP)"/>
    <property type="match status" value="1"/>
</dbReference>
<dbReference type="NCBIfam" id="TIGR01845">
    <property type="entry name" value="outer_NodT"/>
    <property type="match status" value="1"/>
</dbReference>
<comment type="caution">
    <text evidence="4">The sequence shown here is derived from an EMBL/GenBank/DDBJ whole genome shotgun (WGS) entry which is preliminary data.</text>
</comment>
<sequence length="493" mass="52148">MKLAPFRIRNSLCTTLAVGAALLALQGCTVGPDYRRPDVVTPVAFKEAPKGWKSATPADAAARGDWWSVYHDPVLDSLVPQVAISNQNLKAYEAAYRQALAVVREARANLAPTVALAPGVTRSRSSNTTATTGSLEASASWDLDLWGKVRRQVESDKASAQASAAELADLTLSAQESLVSDYFSMRYQDSLTRLLNDTVKAYERSLDITRNQYEAGVAARSDVVTAQTTLATARASAIAAEALRDQYEHAIALLIGRPPSGLTIAPAELASEVPDVPLVVPSELLERRPDIAEAERTMAQENALIGVAVAAYYPTISLSGAAGYSGVLPLLSAANTLWSIAASGSETLIDGGARSAAVDAARASYDQSVANYRQTVLTAFHDVEDELSNLRVLGEQAVAQDEAVKLARQSVQISLDEYEAGTVTYTTVVTAQATALSNEQTALQVRSNRLIASASLIEALGGGWDASRLAGTETAQAPQASDDPQTLQTAQGR</sequence>